<evidence type="ECO:0000259" key="4">
    <source>
        <dbReference type="PROSITE" id="PS50234"/>
    </source>
</evidence>
<comment type="similarity">
    <text evidence="1">Belongs to the copine family.</text>
</comment>
<reference evidence="5 6" key="1">
    <citation type="submission" date="2018-08" db="EMBL/GenBank/DDBJ databases">
        <title>Genome and evolution of the arbuscular mycorrhizal fungus Diversispora epigaea (formerly Glomus versiforme) and its bacterial endosymbionts.</title>
        <authorList>
            <person name="Sun X."/>
            <person name="Fei Z."/>
            <person name="Harrison M."/>
        </authorList>
    </citation>
    <scope>NUCLEOTIDE SEQUENCE [LARGE SCALE GENOMIC DNA]</scope>
    <source>
        <strain evidence="5 6">IT104</strain>
    </source>
</reference>
<dbReference type="PANTHER" id="PTHR10857">
    <property type="entry name" value="COPINE"/>
    <property type="match status" value="1"/>
</dbReference>
<evidence type="ECO:0000313" key="5">
    <source>
        <dbReference type="EMBL" id="RHZ85899.1"/>
    </source>
</evidence>
<keyword evidence="6" id="KW-1185">Reference proteome</keyword>
<proteinExistence type="inferred from homology"/>
<dbReference type="Gene3D" id="3.40.50.410">
    <property type="entry name" value="von Willebrand factor, type A domain"/>
    <property type="match status" value="1"/>
</dbReference>
<dbReference type="AlphaFoldDB" id="A0A397JC28"/>
<dbReference type="CDD" id="cd04048">
    <property type="entry name" value="C2A_Copine"/>
    <property type="match status" value="1"/>
</dbReference>
<dbReference type="SMART" id="SM00239">
    <property type="entry name" value="C2"/>
    <property type="match status" value="2"/>
</dbReference>
<dbReference type="Proteomes" id="UP000266861">
    <property type="component" value="Unassembled WGS sequence"/>
</dbReference>
<evidence type="ECO:0000256" key="1">
    <source>
        <dbReference type="ARBA" id="ARBA00009048"/>
    </source>
</evidence>
<dbReference type="InterPro" id="IPR010734">
    <property type="entry name" value="Copine_C"/>
</dbReference>
<dbReference type="SUPFAM" id="SSF49562">
    <property type="entry name" value="C2 domain (Calcium/lipid-binding domain, CaLB)"/>
    <property type="match status" value="2"/>
</dbReference>
<dbReference type="SMART" id="SM00327">
    <property type="entry name" value="VWA"/>
    <property type="match status" value="1"/>
</dbReference>
<dbReference type="InterPro" id="IPR002035">
    <property type="entry name" value="VWF_A"/>
</dbReference>
<evidence type="ECO:0000313" key="6">
    <source>
        <dbReference type="Proteomes" id="UP000266861"/>
    </source>
</evidence>
<dbReference type="InterPro" id="IPR036465">
    <property type="entry name" value="vWFA_dom_sf"/>
</dbReference>
<dbReference type="SUPFAM" id="SSF53300">
    <property type="entry name" value="vWA-like"/>
    <property type="match status" value="1"/>
</dbReference>
<dbReference type="Pfam" id="PF00168">
    <property type="entry name" value="C2"/>
    <property type="match status" value="2"/>
</dbReference>
<dbReference type="STRING" id="1348612.A0A397JC28"/>
<feature type="region of interest" description="Disordered" evidence="2">
    <location>
        <begin position="535"/>
        <end position="561"/>
    </location>
</feature>
<dbReference type="InterPro" id="IPR000008">
    <property type="entry name" value="C2_dom"/>
</dbReference>
<dbReference type="Pfam" id="PF07002">
    <property type="entry name" value="Copine"/>
    <property type="match status" value="1"/>
</dbReference>
<gene>
    <name evidence="5" type="ORF">Glove_58g29</name>
</gene>
<protein>
    <submittedName>
        <fullName evidence="5">Uncharacterized protein</fullName>
    </submittedName>
</protein>
<evidence type="ECO:0000259" key="3">
    <source>
        <dbReference type="PROSITE" id="PS50004"/>
    </source>
</evidence>
<sequence>MSKIKKAHSQVELKISCTELTRINSRVFLLIKDQRTQNWTTLCSTEVIKDDSNPRFVESMIVDYYFEELQELRFIVVHVNKPNQKDRRQQELIGQFEYDLGSLMGGQGRKIQGNLYNPKNTIRKCGCIIISAEEFVQSKRVVRLQLQANQMGAKGCFRNFKKKPDLYFRMSRANEDNTFSSVYESISIVSENPIWPEFEIPENTLCNGDEHRTLLIEVKNKRKSSRPILGSCTLSLNELLSNNKTFKFQSSTKKNDGAFLRFRKVSIDEPTFLDYIAGGIKINLVVAIDFTSSNRDHRYSSSLHYNNPNVENSYQKAISSVGKILEAYDYDKKFPVYGFGAKFNGVFSHVYPLNNDYKNPEVTGVNGILTAYSQTMNSVELYGPTNFSPIINHTAQKIRSQLDAGNNMVYYVLLIITDGVITDMDSTVRAIIKASSLPLSIVIVGVGDADFTKMHELDADDVPLTDGSSRMESDIVQFVVMKDFQTEYSKYLLPKKVLEEIPDQFLGYMRRNGIRSRPPINNEIVQLIDKSHRTNNDYDNAGSVSGTRDDDIPPAYSAEPL</sequence>
<feature type="domain" description="VWFA" evidence="4">
    <location>
        <begin position="283"/>
        <end position="501"/>
    </location>
</feature>
<dbReference type="PROSITE" id="PS50234">
    <property type="entry name" value="VWFA"/>
    <property type="match status" value="1"/>
</dbReference>
<dbReference type="GO" id="GO:0071277">
    <property type="term" value="P:cellular response to calcium ion"/>
    <property type="evidence" value="ECO:0007669"/>
    <property type="project" value="TreeGrafter"/>
</dbReference>
<dbReference type="GO" id="GO:0005544">
    <property type="term" value="F:calcium-dependent phospholipid binding"/>
    <property type="evidence" value="ECO:0007669"/>
    <property type="project" value="InterPro"/>
</dbReference>
<dbReference type="PROSITE" id="PS50004">
    <property type="entry name" value="C2"/>
    <property type="match status" value="2"/>
</dbReference>
<dbReference type="OrthoDB" id="5855668at2759"/>
<dbReference type="InterPro" id="IPR035892">
    <property type="entry name" value="C2_domain_sf"/>
</dbReference>
<dbReference type="EMBL" id="PQFF01000055">
    <property type="protein sequence ID" value="RHZ85899.1"/>
    <property type="molecule type" value="Genomic_DNA"/>
</dbReference>
<comment type="caution">
    <text evidence="5">The sequence shown here is derived from an EMBL/GenBank/DDBJ whole genome shotgun (WGS) entry which is preliminary data.</text>
</comment>
<feature type="domain" description="C2" evidence="3">
    <location>
        <begin position="124"/>
        <end position="249"/>
    </location>
</feature>
<dbReference type="Gene3D" id="2.60.40.150">
    <property type="entry name" value="C2 domain"/>
    <property type="match status" value="1"/>
</dbReference>
<organism evidence="5 6">
    <name type="scientific">Diversispora epigaea</name>
    <dbReference type="NCBI Taxonomy" id="1348612"/>
    <lineage>
        <taxon>Eukaryota</taxon>
        <taxon>Fungi</taxon>
        <taxon>Fungi incertae sedis</taxon>
        <taxon>Mucoromycota</taxon>
        <taxon>Glomeromycotina</taxon>
        <taxon>Glomeromycetes</taxon>
        <taxon>Diversisporales</taxon>
        <taxon>Diversisporaceae</taxon>
        <taxon>Diversispora</taxon>
    </lineage>
</organism>
<evidence type="ECO:0000256" key="2">
    <source>
        <dbReference type="SAM" id="MobiDB-lite"/>
    </source>
</evidence>
<dbReference type="InterPro" id="IPR045052">
    <property type="entry name" value="Copine"/>
</dbReference>
<name>A0A397JC28_9GLOM</name>
<dbReference type="GO" id="GO:0005886">
    <property type="term" value="C:plasma membrane"/>
    <property type="evidence" value="ECO:0007669"/>
    <property type="project" value="TreeGrafter"/>
</dbReference>
<accession>A0A397JC28</accession>
<dbReference type="PANTHER" id="PTHR10857:SF106">
    <property type="entry name" value="C2 DOMAIN-CONTAINING PROTEIN"/>
    <property type="match status" value="1"/>
</dbReference>
<feature type="domain" description="C2" evidence="3">
    <location>
        <begin position="1"/>
        <end position="115"/>
    </location>
</feature>